<sequence length="111" mass="13089">PCEDWSTMEKLAKEKEVVGIYISGHPLDDFRFEMKYFCNARLEALKSMELYVGKNLNFAGIINNVQHRVAKNGKGWAVFNLEGYDESYEFKIFGEEYLKFRHFLIQNNFAF</sequence>
<dbReference type="Proteomes" id="UP000298340">
    <property type="component" value="Unassembled WGS sequence"/>
</dbReference>
<evidence type="ECO:0008006" key="3">
    <source>
        <dbReference type="Google" id="ProtNLM"/>
    </source>
</evidence>
<dbReference type="GO" id="GO:0008408">
    <property type="term" value="F:3'-5' exonuclease activity"/>
    <property type="evidence" value="ECO:0007669"/>
    <property type="project" value="InterPro"/>
</dbReference>
<protein>
    <recommendedName>
        <fullName evidence="3">DNA polymerase III subunit alpha</fullName>
    </recommendedName>
</protein>
<reference evidence="1 2" key="1">
    <citation type="journal article" date="2018" name="Syst. Appl. Microbiol.">
        <title>Flavobacterium circumlabens sp. nov. and Flavobacterium cupreum sp. nov., two psychrotrophic species isolated from Antarctic environmental samples.</title>
        <authorList>
            <person name="Kralova S."/>
            <person name="Busse H.J."/>
            <person name="Svec P."/>
            <person name="Maslanova I."/>
            <person name="Stankova E."/>
            <person name="Bartak M."/>
            <person name="Sedlacek I."/>
        </authorList>
    </citation>
    <scope>NUCLEOTIDE SEQUENCE [LARGE SCALE GENOMIC DNA]</scope>
    <source>
        <strain evidence="1 2">CCM 8828</strain>
    </source>
</reference>
<dbReference type="AlphaFoldDB" id="A0A4Y7U423"/>
<evidence type="ECO:0000313" key="1">
    <source>
        <dbReference type="EMBL" id="TEB40818.1"/>
    </source>
</evidence>
<name>A0A4Y7U423_9FLAO</name>
<dbReference type="EMBL" id="QWDN01000873">
    <property type="protein sequence ID" value="TEB40818.1"/>
    <property type="molecule type" value="Genomic_DNA"/>
</dbReference>
<feature type="non-terminal residue" evidence="1">
    <location>
        <position position="1"/>
    </location>
</feature>
<dbReference type="InterPro" id="IPR004805">
    <property type="entry name" value="DnaE2/DnaE/PolC"/>
</dbReference>
<dbReference type="CDD" id="cd04485">
    <property type="entry name" value="DnaE_OBF"/>
    <property type="match status" value="1"/>
</dbReference>
<feature type="non-terminal residue" evidence="1">
    <location>
        <position position="111"/>
    </location>
</feature>
<comment type="caution">
    <text evidence="1">The sequence shown here is derived from an EMBL/GenBank/DDBJ whole genome shotgun (WGS) entry which is preliminary data.</text>
</comment>
<dbReference type="PANTHER" id="PTHR32294:SF0">
    <property type="entry name" value="DNA POLYMERASE III SUBUNIT ALPHA"/>
    <property type="match status" value="1"/>
</dbReference>
<dbReference type="GO" id="GO:0006260">
    <property type="term" value="P:DNA replication"/>
    <property type="evidence" value="ECO:0007669"/>
    <property type="project" value="InterPro"/>
</dbReference>
<gene>
    <name evidence="1" type="ORF">D0809_28675</name>
</gene>
<accession>A0A4Y7U423</accession>
<dbReference type="RefSeq" id="WP_134092514.1">
    <property type="nucleotide sequence ID" value="NZ_QWDN01000873.1"/>
</dbReference>
<organism evidence="1 2">
    <name type="scientific">Flavobacterium circumlabens</name>
    <dbReference type="NCBI Taxonomy" id="2133765"/>
    <lineage>
        <taxon>Bacteria</taxon>
        <taxon>Pseudomonadati</taxon>
        <taxon>Bacteroidota</taxon>
        <taxon>Flavobacteriia</taxon>
        <taxon>Flavobacteriales</taxon>
        <taxon>Flavobacteriaceae</taxon>
        <taxon>Flavobacterium</taxon>
    </lineage>
</organism>
<evidence type="ECO:0000313" key="2">
    <source>
        <dbReference type="Proteomes" id="UP000298340"/>
    </source>
</evidence>
<proteinExistence type="predicted"/>
<dbReference type="PANTHER" id="PTHR32294">
    <property type="entry name" value="DNA POLYMERASE III SUBUNIT ALPHA"/>
    <property type="match status" value="1"/>
</dbReference>